<evidence type="ECO:0000313" key="5">
    <source>
        <dbReference type="Proteomes" id="UP000076004"/>
    </source>
</evidence>
<dbReference type="PANTHER" id="PTHR36193">
    <property type="entry name" value="PHISTB DOMAIN-CONTAINING RESA-LIKE PROTEIN 1"/>
    <property type="match status" value="1"/>
</dbReference>
<keyword evidence="2" id="KW-0472">Membrane</keyword>
<dbReference type="VEuPathDB" id="PlasmoDB:PGABG01_0033800"/>
<dbReference type="AlphaFoldDB" id="A0A151LWT6"/>
<feature type="region of interest" description="Disordered" evidence="1">
    <location>
        <begin position="125"/>
        <end position="153"/>
    </location>
</feature>
<dbReference type="Pfam" id="PF09687">
    <property type="entry name" value="PRESAN"/>
    <property type="match status" value="1"/>
</dbReference>
<comment type="caution">
    <text evidence="4">The sequence shown here is derived from an EMBL/GenBank/DDBJ whole genome shotgun (WGS) entry which is preliminary data.</text>
</comment>
<protein>
    <submittedName>
        <fullName evidence="4">Exported protein (PHISTc)</fullName>
    </submittedName>
</protein>
<dbReference type="VEuPathDB" id="PlasmoDB:PGSY75_0219800"/>
<reference evidence="4 5" key="1">
    <citation type="journal article" date="2016" name="Nat. Commun.">
        <title>Genomes of cryptic chimpanzee Plasmodium species reveal key evolutionary events leading to human malaria.</title>
        <authorList>
            <person name="Sundararaman S.A."/>
            <person name="Plenderleith L.J."/>
            <person name="Liu W."/>
            <person name="Loy D.E."/>
            <person name="Learn G.H."/>
            <person name="Li Y."/>
            <person name="Shaw K.S."/>
            <person name="Ayouba A."/>
            <person name="Peeters M."/>
            <person name="Speede S."/>
            <person name="Shaw G.M."/>
            <person name="Bushman F.D."/>
            <person name="Brisson D."/>
            <person name="Rayner J.C."/>
            <person name="Sharp P.M."/>
            <person name="Hahn B.H."/>
        </authorList>
    </citation>
    <scope>NUCLEOTIDE SEQUENCE [LARGE SCALE GENOMIC DNA]</scope>
    <source>
        <strain evidence="4 5">SY75</strain>
    </source>
</reference>
<feature type="domain" description="Plasmodium RESA N-terminal" evidence="3">
    <location>
        <begin position="200"/>
        <end position="324"/>
    </location>
</feature>
<dbReference type="Proteomes" id="UP000076004">
    <property type="component" value="Unassembled WGS sequence"/>
</dbReference>
<organism evidence="4 5">
    <name type="scientific">Plasmodium gaboni</name>
    <dbReference type="NCBI Taxonomy" id="647221"/>
    <lineage>
        <taxon>Eukaryota</taxon>
        <taxon>Sar</taxon>
        <taxon>Alveolata</taxon>
        <taxon>Apicomplexa</taxon>
        <taxon>Aconoidasida</taxon>
        <taxon>Haemosporida</taxon>
        <taxon>Plasmodiidae</taxon>
        <taxon>Plasmodium</taxon>
        <taxon>Plasmodium (Laverania)</taxon>
    </lineage>
</organism>
<evidence type="ECO:0000259" key="3">
    <source>
        <dbReference type="Pfam" id="PF09687"/>
    </source>
</evidence>
<feature type="compositionally biased region" description="Basic and acidic residues" evidence="1">
    <location>
        <begin position="144"/>
        <end position="153"/>
    </location>
</feature>
<dbReference type="KEGG" id="pgab:PGSY75_0219800"/>
<sequence>MRHKNAYILKMSNLIVLVFLTIYILLFHPTQHKSISAYINFTNSQALMKSTHKRKLAQKLKNLIQKKILGKVFNSQVNEKEVPHENEKEIPHENEKEVPHEKEKEVPHVNVDGTPLYNKTYLSHKEKKIDSQNRNRPINSIKNNDAKENKKNDYDIVGNTQNKYKKYNKKSNNINDKKKKYTVRLFLKNIDDEKIEYIQNLTDEKIDIMIQNIHENITKDELFFIWTNVRYNYIRKYVDVMNELWSYVKEESDKNNYSDIAFNKVWWKLYPELISEFREEDNNICNDFLNIFNTEICDPAIYINFINMTRKIWNEIISVMRYKWITIISYNFPPRINK</sequence>
<feature type="region of interest" description="Disordered" evidence="1">
    <location>
        <begin position="79"/>
        <end position="105"/>
    </location>
</feature>
<evidence type="ECO:0000256" key="2">
    <source>
        <dbReference type="SAM" id="Phobius"/>
    </source>
</evidence>
<dbReference type="GeneID" id="29774477"/>
<proteinExistence type="predicted"/>
<gene>
    <name evidence="4" type="ORF">PGSY75_0219800</name>
</gene>
<dbReference type="InterPro" id="IPR044885">
    <property type="entry name" value="PRESA_N_sf"/>
</dbReference>
<evidence type="ECO:0000256" key="1">
    <source>
        <dbReference type="SAM" id="MobiDB-lite"/>
    </source>
</evidence>
<dbReference type="PANTHER" id="PTHR36193:SF23">
    <property type="entry name" value="PHISTB DOMAIN-CONTAINING RESA-LIKE PROTEIN 1"/>
    <property type="match status" value="1"/>
</dbReference>
<dbReference type="InterPro" id="IPR019111">
    <property type="entry name" value="PRESA_N"/>
</dbReference>
<keyword evidence="2" id="KW-1133">Transmembrane helix</keyword>
<dbReference type="EMBL" id="LVLB01000003">
    <property type="protein sequence ID" value="KYO03627.1"/>
    <property type="molecule type" value="Genomic_DNA"/>
</dbReference>
<name>A0A151LWT6_9APIC</name>
<feature type="transmembrane region" description="Helical" evidence="2">
    <location>
        <begin position="7"/>
        <end position="26"/>
    </location>
</feature>
<dbReference type="NCBIfam" id="TIGR01639">
    <property type="entry name" value="P_fal_TIGR01639"/>
    <property type="match status" value="1"/>
</dbReference>
<keyword evidence="2" id="KW-0812">Transmembrane</keyword>
<dbReference type="Gene3D" id="6.10.280.180">
    <property type="entry name" value="Plasmodium RESA, N-terminal helical domain"/>
    <property type="match status" value="1"/>
</dbReference>
<dbReference type="RefSeq" id="XP_018643851.1">
    <property type="nucleotide sequence ID" value="XM_018783861.1"/>
</dbReference>
<dbReference type="InterPro" id="IPR006526">
    <property type="entry name" value="Export_prot_PHISTa/b/c"/>
</dbReference>
<evidence type="ECO:0000313" key="4">
    <source>
        <dbReference type="EMBL" id="KYO03627.1"/>
    </source>
</evidence>
<accession>A0A151LWT6</accession>